<feature type="domain" description="Guanylate cyclase" evidence="3">
    <location>
        <begin position="104"/>
        <end position="230"/>
    </location>
</feature>
<dbReference type="InterPro" id="IPR001054">
    <property type="entry name" value="A/G_cyclase"/>
</dbReference>
<dbReference type="RefSeq" id="WP_237892109.1">
    <property type="nucleotide sequence ID" value="NZ_JAKLTY010000057.1"/>
</dbReference>
<organism evidence="4 5">
    <name type="scientific">Bradyrhizobium zhengyangense</name>
    <dbReference type="NCBI Taxonomy" id="2911009"/>
    <lineage>
        <taxon>Bacteria</taxon>
        <taxon>Pseudomonadati</taxon>
        <taxon>Pseudomonadota</taxon>
        <taxon>Alphaproteobacteria</taxon>
        <taxon>Hyphomicrobiales</taxon>
        <taxon>Nitrobacteraceae</taxon>
        <taxon>Bradyrhizobium</taxon>
    </lineage>
</organism>
<dbReference type="SUPFAM" id="SSF48452">
    <property type="entry name" value="TPR-like"/>
    <property type="match status" value="1"/>
</dbReference>
<dbReference type="InterPro" id="IPR027417">
    <property type="entry name" value="P-loop_NTPase"/>
</dbReference>
<dbReference type="AlphaFoldDB" id="A0A9X1RKW4"/>
<sequence>MLQSGIELIRKEVYSCAALLFQDPLMKCLRCGRQNRPTNQYCEGCGASLEIKCAACGHINPPTAHFCGQCSAAVKTGVPSSSESSWQKVASSLTTKGGERKHLTILFADIRDSTRLIDRLGDPELGMERLQPALALMNKAVARYDGLVNKSQGDGIMALFGAPSPHEDHAVRACLAALAIQDEITRLGDPDIQIRVGVHTGEVVVQAIQHGMYQTYDAAGANVHLTNRLEQLADPGAVLISKETYVAAKQYVEVESLGPKTVRGIEAPVELFKLKGLLNAPASSVFRSGRRLSPFIGRDQQLSALLAELEHTLKADGRVVGVVGEAGIGKSRLCFEFAEHCRGSGIRVFEARVLAHGRATPFQPVLELLRDYFGIRARESADISRGRVLETLHALKVSEQVSFVLLEFLGLADPRAPANKLDPKSRKTLLLDFVRTLPQAGPLDVTAVVIIEDLHWIDAASEEFIETLADAVVGTRTLLVVNFRPGFAAQLMQRSYYRQINMPSLPPAQAALLLQEHTGADSSLALIGRNIIERAQGNPFFIEELINTLVERGDFEGEKGAYRLRGGIESIPLPSTVQAVVAARIDRLEENTKRVLELASVIGREISIAILERVYGLSEAEVSEALQQLRRAELLYDVPPLTRRCLAFRHPLILEVVYQSLLRTRCRELHSAVASALETLFKDQPEQRASLLAYHLEQAGENLKAAQQNMRAAVWIGANDPGQALRSWKKVRELLKTQPPSQSIDYMRMLACGQIVNFAWREGVPAPEAIGYFEEAKELALALKDMRANALIHAAFGRILANGGSADEYVQNIRAAKAIADQSSDVSVQITLKAVLCHALRLAGYMSEALLMNIEATERAHEIVQADRQTLGFDIEIWLIVMRAQTLVTLGRGEEARPFLDRILAFDSIKIDPLHHMIPSLAYVDIAWSQGNAALGEQHAERAFSIAASSGNPYLRVYAQACRGLSHIVSGRLSSAIHDLSDALNFARSRKAGLENEPRILADLASAYSLNGDVVNALSTVNEAIKVATERHARIPECLARIVYTDLLMRSAEDQYRSAETELARARALIEETGAAILTPFVEQAEARETRKNKLAR</sequence>
<dbReference type="GO" id="GO:0035556">
    <property type="term" value="P:intracellular signal transduction"/>
    <property type="evidence" value="ECO:0007669"/>
    <property type="project" value="InterPro"/>
</dbReference>
<dbReference type="PANTHER" id="PTHR16305">
    <property type="entry name" value="TESTICULAR SOLUBLE ADENYLYL CYCLASE"/>
    <property type="match status" value="1"/>
</dbReference>
<dbReference type="GO" id="GO:0005737">
    <property type="term" value="C:cytoplasm"/>
    <property type="evidence" value="ECO:0007669"/>
    <property type="project" value="TreeGrafter"/>
</dbReference>
<dbReference type="Pfam" id="PF13191">
    <property type="entry name" value="AAA_16"/>
    <property type="match status" value="1"/>
</dbReference>
<dbReference type="InterPro" id="IPR025874">
    <property type="entry name" value="DZR"/>
</dbReference>
<dbReference type="Proteomes" id="UP001139054">
    <property type="component" value="Unassembled WGS sequence"/>
</dbReference>
<evidence type="ECO:0000313" key="5">
    <source>
        <dbReference type="Proteomes" id="UP001139054"/>
    </source>
</evidence>
<gene>
    <name evidence="4" type="ORF">L6654_41250</name>
</gene>
<dbReference type="Gene3D" id="1.25.40.10">
    <property type="entry name" value="Tetratricopeptide repeat domain"/>
    <property type="match status" value="1"/>
</dbReference>
<dbReference type="Gene3D" id="3.30.70.1230">
    <property type="entry name" value="Nucleotide cyclase"/>
    <property type="match status" value="1"/>
</dbReference>
<dbReference type="PANTHER" id="PTHR16305:SF28">
    <property type="entry name" value="GUANYLATE CYCLASE DOMAIN-CONTAINING PROTEIN"/>
    <property type="match status" value="1"/>
</dbReference>
<dbReference type="InterPro" id="IPR029787">
    <property type="entry name" value="Nucleotide_cyclase"/>
</dbReference>
<dbReference type="PROSITE" id="PS50125">
    <property type="entry name" value="GUANYLATE_CYCLASE_2"/>
    <property type="match status" value="1"/>
</dbReference>
<keyword evidence="2" id="KW-0067">ATP-binding</keyword>
<dbReference type="InterPro" id="IPR011990">
    <property type="entry name" value="TPR-like_helical_dom_sf"/>
</dbReference>
<dbReference type="Pfam" id="PF00211">
    <property type="entry name" value="Guanylate_cyc"/>
    <property type="match status" value="1"/>
</dbReference>
<accession>A0A9X1RKW4</accession>
<evidence type="ECO:0000256" key="2">
    <source>
        <dbReference type="ARBA" id="ARBA00022840"/>
    </source>
</evidence>
<keyword evidence="1" id="KW-0547">Nucleotide-binding</keyword>
<evidence type="ECO:0000256" key="1">
    <source>
        <dbReference type="ARBA" id="ARBA00022741"/>
    </source>
</evidence>
<dbReference type="GO" id="GO:0004016">
    <property type="term" value="F:adenylate cyclase activity"/>
    <property type="evidence" value="ECO:0007669"/>
    <property type="project" value="TreeGrafter"/>
</dbReference>
<evidence type="ECO:0000259" key="3">
    <source>
        <dbReference type="PROSITE" id="PS50125"/>
    </source>
</evidence>
<dbReference type="EMBL" id="JAKLTY010000057">
    <property type="protein sequence ID" value="MCG2632993.1"/>
    <property type="molecule type" value="Genomic_DNA"/>
</dbReference>
<dbReference type="Pfam" id="PF12773">
    <property type="entry name" value="DZR"/>
    <property type="match status" value="1"/>
</dbReference>
<dbReference type="InterPro" id="IPR041664">
    <property type="entry name" value="AAA_16"/>
</dbReference>
<dbReference type="Gene3D" id="3.40.50.300">
    <property type="entry name" value="P-loop containing nucleotide triphosphate hydrolases"/>
    <property type="match status" value="1"/>
</dbReference>
<dbReference type="GO" id="GO:0009190">
    <property type="term" value="P:cyclic nucleotide biosynthetic process"/>
    <property type="evidence" value="ECO:0007669"/>
    <property type="project" value="InterPro"/>
</dbReference>
<evidence type="ECO:0000313" key="4">
    <source>
        <dbReference type="EMBL" id="MCG2632993.1"/>
    </source>
</evidence>
<name>A0A9X1RKW4_9BRAD</name>
<dbReference type="SMART" id="SM00044">
    <property type="entry name" value="CYCc"/>
    <property type="match status" value="1"/>
</dbReference>
<dbReference type="CDD" id="cd07302">
    <property type="entry name" value="CHD"/>
    <property type="match status" value="1"/>
</dbReference>
<dbReference type="SUPFAM" id="SSF52540">
    <property type="entry name" value="P-loop containing nucleoside triphosphate hydrolases"/>
    <property type="match status" value="1"/>
</dbReference>
<dbReference type="GO" id="GO:0005524">
    <property type="term" value="F:ATP binding"/>
    <property type="evidence" value="ECO:0007669"/>
    <property type="project" value="UniProtKB-KW"/>
</dbReference>
<protein>
    <submittedName>
        <fullName evidence="4">AAA family ATPase</fullName>
    </submittedName>
</protein>
<reference evidence="4" key="1">
    <citation type="submission" date="2022-01" db="EMBL/GenBank/DDBJ databases">
        <title>Genome sequnece data of strain Bradyrhizobium sp. nov.</title>
        <authorList>
            <person name="Zhang J."/>
        </authorList>
    </citation>
    <scope>NUCLEOTIDE SEQUENCE</scope>
    <source>
        <strain evidence="4">WYCCWR 13023</strain>
    </source>
</reference>
<comment type="caution">
    <text evidence="4">The sequence shown here is derived from an EMBL/GenBank/DDBJ whole genome shotgun (WGS) entry which is preliminary data.</text>
</comment>
<proteinExistence type="predicted"/>
<dbReference type="SUPFAM" id="SSF55073">
    <property type="entry name" value="Nucleotide cyclase"/>
    <property type="match status" value="1"/>
</dbReference>